<protein>
    <recommendedName>
        <fullName evidence="3">Response regulator transcription factor</fullName>
    </recommendedName>
</protein>
<dbReference type="Gene3D" id="3.40.50.2300">
    <property type="match status" value="1"/>
</dbReference>
<dbReference type="Proteomes" id="UP000650628">
    <property type="component" value="Unassembled WGS sequence"/>
</dbReference>
<dbReference type="AlphaFoldDB" id="A0A8J3TKR8"/>
<keyword evidence="2" id="KW-1185">Reference proteome</keyword>
<dbReference type="RefSeq" id="WP_239113490.1">
    <property type="nucleotide sequence ID" value="NZ_BOOO01000002.1"/>
</dbReference>
<evidence type="ECO:0008006" key="3">
    <source>
        <dbReference type="Google" id="ProtNLM"/>
    </source>
</evidence>
<organism evidence="1 2">
    <name type="scientific">Planotetraspora mira</name>
    <dbReference type="NCBI Taxonomy" id="58121"/>
    <lineage>
        <taxon>Bacteria</taxon>
        <taxon>Bacillati</taxon>
        <taxon>Actinomycetota</taxon>
        <taxon>Actinomycetes</taxon>
        <taxon>Streptosporangiales</taxon>
        <taxon>Streptosporangiaceae</taxon>
        <taxon>Planotetraspora</taxon>
    </lineage>
</organism>
<evidence type="ECO:0000313" key="1">
    <source>
        <dbReference type="EMBL" id="GII26952.1"/>
    </source>
</evidence>
<reference evidence="1 2" key="1">
    <citation type="submission" date="2021-01" db="EMBL/GenBank/DDBJ databases">
        <title>Whole genome shotgun sequence of Planotetraspora mira NBRC 15435.</title>
        <authorList>
            <person name="Komaki H."/>
            <person name="Tamura T."/>
        </authorList>
    </citation>
    <scope>NUCLEOTIDE SEQUENCE [LARGE SCALE GENOMIC DNA]</scope>
    <source>
        <strain evidence="1 2">NBRC 15435</strain>
    </source>
</reference>
<sequence>MLTTFGADESLYAALRAGTSGFLLKVSPPERLVGAIKTDSRSSPQVPGSTRVAVSWKSGETISAAPIAARRKARASDSFNIGVSSGRI</sequence>
<evidence type="ECO:0000313" key="2">
    <source>
        <dbReference type="Proteomes" id="UP000650628"/>
    </source>
</evidence>
<accession>A0A8J3TKR8</accession>
<proteinExistence type="predicted"/>
<dbReference type="EMBL" id="BOOO01000002">
    <property type="protein sequence ID" value="GII26952.1"/>
    <property type="molecule type" value="Genomic_DNA"/>
</dbReference>
<comment type="caution">
    <text evidence="1">The sequence shown here is derived from an EMBL/GenBank/DDBJ whole genome shotgun (WGS) entry which is preliminary data.</text>
</comment>
<name>A0A8J3TKR8_9ACTN</name>
<gene>
    <name evidence="1" type="ORF">Pmi06nite_03940</name>
</gene>